<dbReference type="EMBL" id="JJMG01000246">
    <property type="protein sequence ID" value="KEG37951.1"/>
    <property type="molecule type" value="Genomic_DNA"/>
</dbReference>
<dbReference type="EMBL" id="JJMG01000001">
    <property type="protein sequence ID" value="KEG44397.1"/>
    <property type="molecule type" value="Genomic_DNA"/>
</dbReference>
<dbReference type="InterPro" id="IPR025161">
    <property type="entry name" value="IS402-like_dom"/>
</dbReference>
<sequence>MSQSCVPMPVQSTAGTRECDCLAHRFGNAADHPLHERRYPSDMTDAEWAVVRPLLPEPGWMRGRGGQPEAYCHRAMLDAIAYLVDNGIKWRAMPADFPPWDRVYAFFRRWRDHGLVRELHDRLRGQVREKAGRDFRPTAGVIDSQSVKADAVVGADSRGFDGGKLVNGRKRHVVVDTLGLLLGVMVTGADVGDRAAAHVLLEQVVSAHHRLALVWADGGYTGSLVEHCLATFALVVAIVKRSDNVKGFVVLPKRWIVERLFAHLMRSRRLARDFERRITSAETMIYWSMTALMTRRLARPHRERG</sequence>
<feature type="domain" description="Transposase IS4-like" evidence="1">
    <location>
        <begin position="137"/>
        <end position="292"/>
    </location>
</feature>
<feature type="domain" description="Insertion element IS402-like" evidence="2">
    <location>
        <begin position="43"/>
        <end position="120"/>
    </location>
</feature>
<evidence type="ECO:0000259" key="2">
    <source>
        <dbReference type="Pfam" id="PF13340"/>
    </source>
</evidence>
<dbReference type="EMBL" id="JJMG01000001">
    <property type="protein sequence ID" value="KEG44370.1"/>
    <property type="molecule type" value="Genomic_DNA"/>
</dbReference>
<name>A0ABR4TBW0_9ACTN</name>
<evidence type="ECO:0000259" key="1">
    <source>
        <dbReference type="Pfam" id="PF01609"/>
    </source>
</evidence>
<dbReference type="Proteomes" id="UP000027632">
    <property type="component" value="Unassembled WGS sequence"/>
</dbReference>
<proteinExistence type="predicted"/>
<dbReference type="NCBIfam" id="NF033580">
    <property type="entry name" value="transpos_IS5_3"/>
    <property type="match status" value="1"/>
</dbReference>
<keyword evidence="6" id="KW-1185">Reference proteome</keyword>
<evidence type="ECO:0000313" key="5">
    <source>
        <dbReference type="EMBL" id="KEG44397.1"/>
    </source>
</evidence>
<comment type="caution">
    <text evidence="5">The sequence shown here is derived from an EMBL/GenBank/DDBJ whole genome shotgun (WGS) entry which is preliminary data.</text>
</comment>
<dbReference type="InterPro" id="IPR002559">
    <property type="entry name" value="Transposase_11"/>
</dbReference>
<accession>A0ABR4TBW0</accession>
<dbReference type="Pfam" id="PF01609">
    <property type="entry name" value="DDE_Tnp_1"/>
    <property type="match status" value="1"/>
</dbReference>
<dbReference type="PANTHER" id="PTHR30007">
    <property type="entry name" value="PHP DOMAIN PROTEIN"/>
    <property type="match status" value="1"/>
</dbReference>
<reference evidence="5 6" key="1">
    <citation type="submission" date="2014-04" db="EMBL/GenBank/DDBJ databases">
        <title>Draft genome sequence of the novel Streptomyces griseorubens JSD-1 playing a role in carbon and nitrogen cycle.</title>
        <authorList>
            <consortium name="Shanghai Jiao Tong University"/>
            <person name="Feng H."/>
            <person name="Sun Y."/>
            <person name="Zhi Y."/>
            <person name="Mao L."/>
            <person name="Luo Y."/>
            <person name="Wei X."/>
            <person name="Zhou P."/>
        </authorList>
    </citation>
    <scope>NUCLEOTIDE SEQUENCE [LARGE SCALE GENOMIC DNA]</scope>
    <source>
        <strain evidence="5 6">JSD-1</strain>
    </source>
</reference>
<dbReference type="Pfam" id="PF13340">
    <property type="entry name" value="DUF4096"/>
    <property type="match status" value="1"/>
</dbReference>
<evidence type="ECO:0000313" key="6">
    <source>
        <dbReference type="Proteomes" id="UP000027632"/>
    </source>
</evidence>
<evidence type="ECO:0000313" key="4">
    <source>
        <dbReference type="EMBL" id="KEG44370.1"/>
    </source>
</evidence>
<gene>
    <name evidence="4" type="ORF">DJ64_00095</name>
    <name evidence="5" type="ORF">DJ64_00255</name>
    <name evidence="3" type="ORF">DJ64_24750</name>
</gene>
<dbReference type="PANTHER" id="PTHR30007:SF0">
    <property type="entry name" value="TRANSPOSASE"/>
    <property type="match status" value="1"/>
</dbReference>
<protein>
    <submittedName>
        <fullName evidence="5">Transposase</fullName>
    </submittedName>
</protein>
<organism evidence="5 6">
    <name type="scientific">Streptomyces griseorubens</name>
    <dbReference type="NCBI Taxonomy" id="66897"/>
    <lineage>
        <taxon>Bacteria</taxon>
        <taxon>Bacillati</taxon>
        <taxon>Actinomycetota</taxon>
        <taxon>Actinomycetes</taxon>
        <taxon>Kitasatosporales</taxon>
        <taxon>Streptomycetaceae</taxon>
        <taxon>Streptomyces</taxon>
        <taxon>Streptomyces althioticus group</taxon>
    </lineage>
</organism>
<evidence type="ECO:0000313" key="3">
    <source>
        <dbReference type="EMBL" id="KEG37951.1"/>
    </source>
</evidence>